<evidence type="ECO:0000256" key="8">
    <source>
        <dbReference type="ARBA" id="ARBA00023155"/>
    </source>
</evidence>
<comment type="subcellular location">
    <subcellularLocation>
        <location evidence="1 11 13">Nucleus</location>
    </subcellularLocation>
</comment>
<evidence type="ECO:0000256" key="12">
    <source>
        <dbReference type="PROSITE-ProRule" id="PRU00125"/>
    </source>
</evidence>
<evidence type="ECO:0000259" key="14">
    <source>
        <dbReference type="PROSITE" id="PS50023"/>
    </source>
</evidence>
<gene>
    <name evidence="16" type="primary">BAMBI</name>
</gene>
<reference evidence="16" key="3">
    <citation type="submission" date="2025-09" db="UniProtKB">
        <authorList>
            <consortium name="Ensembl"/>
        </authorList>
    </citation>
    <scope>IDENTIFICATION</scope>
</reference>
<reference evidence="16" key="2">
    <citation type="submission" date="2025-08" db="UniProtKB">
        <authorList>
            <consortium name="Ensembl"/>
        </authorList>
    </citation>
    <scope>IDENTIFICATION</scope>
</reference>
<dbReference type="Pfam" id="PF00046">
    <property type="entry name" value="Homeodomain"/>
    <property type="match status" value="1"/>
</dbReference>
<evidence type="ECO:0000256" key="7">
    <source>
        <dbReference type="ARBA" id="ARBA00023125"/>
    </source>
</evidence>
<dbReference type="CDD" id="cd00086">
    <property type="entry name" value="homeodomain"/>
    <property type="match status" value="1"/>
</dbReference>
<dbReference type="Gene3D" id="1.10.10.60">
    <property type="entry name" value="Homeodomain-like"/>
    <property type="match status" value="1"/>
</dbReference>
<feature type="DNA-binding region" description="Homeobox" evidence="11">
    <location>
        <begin position="152"/>
        <end position="211"/>
    </location>
</feature>
<name>A0A3B4D767_PYGNA</name>
<evidence type="ECO:0000313" key="17">
    <source>
        <dbReference type="Proteomes" id="UP001501920"/>
    </source>
</evidence>
<dbReference type="InterPro" id="IPR001356">
    <property type="entry name" value="HD"/>
</dbReference>
<keyword evidence="2 12" id="KW-0479">Metal-binding</keyword>
<evidence type="ECO:0000256" key="1">
    <source>
        <dbReference type="ARBA" id="ARBA00004123"/>
    </source>
</evidence>
<dbReference type="PROSITE" id="PS00478">
    <property type="entry name" value="LIM_DOMAIN_1"/>
    <property type="match status" value="2"/>
</dbReference>
<evidence type="ECO:0000256" key="6">
    <source>
        <dbReference type="ARBA" id="ARBA00023038"/>
    </source>
</evidence>
<dbReference type="PROSITE" id="PS50023">
    <property type="entry name" value="LIM_DOMAIN_2"/>
    <property type="match status" value="2"/>
</dbReference>
<dbReference type="SUPFAM" id="SSF57716">
    <property type="entry name" value="Glucocorticoid receptor-like (DNA-binding domain)"/>
    <property type="match status" value="2"/>
</dbReference>
<keyword evidence="4 12" id="KW-0862">Zinc</keyword>
<dbReference type="Ensembl" id="ENSPNAT00000029113.2">
    <property type="protein sequence ID" value="ENSPNAP00000019350.2"/>
    <property type="gene ID" value="ENSPNAG00000026432.2"/>
</dbReference>
<dbReference type="PANTHER" id="PTHR24208:SF121">
    <property type="entry name" value="LIM_HOMEOBOX PROTEIN LHX6"/>
    <property type="match status" value="1"/>
</dbReference>
<dbReference type="InterPro" id="IPR050453">
    <property type="entry name" value="LIM_Homeobox_TF"/>
</dbReference>
<reference evidence="16 17" key="1">
    <citation type="submission" date="2020-10" db="EMBL/GenBank/DDBJ databases">
        <title>Pygocentrus nattereri (red-bellied piranha) genome, fPygNat1, primary haplotype.</title>
        <authorList>
            <person name="Myers G."/>
            <person name="Meyer A."/>
            <person name="Karagic N."/>
            <person name="Pippel M."/>
            <person name="Winkler S."/>
            <person name="Tracey A."/>
            <person name="Wood J."/>
            <person name="Formenti G."/>
            <person name="Howe K."/>
            <person name="Fedrigo O."/>
            <person name="Jarvis E.D."/>
        </authorList>
    </citation>
    <scope>NUCLEOTIDE SEQUENCE [LARGE SCALE GENOMIC DNA]</scope>
</reference>
<dbReference type="AlphaFoldDB" id="A0A3B4D767"/>
<keyword evidence="9" id="KW-0804">Transcription</keyword>
<dbReference type="SMART" id="SM00389">
    <property type="entry name" value="HOX"/>
    <property type="match status" value="1"/>
</dbReference>
<accession>A0A3B4D767</accession>
<keyword evidence="6 12" id="KW-0440">LIM domain</keyword>
<keyword evidence="10 11" id="KW-0539">Nucleus</keyword>
<keyword evidence="3" id="KW-0677">Repeat</keyword>
<feature type="domain" description="Homeobox" evidence="15">
    <location>
        <begin position="150"/>
        <end position="210"/>
    </location>
</feature>
<dbReference type="Proteomes" id="UP001501920">
    <property type="component" value="Chromosome 20"/>
</dbReference>
<feature type="domain" description="LIM zinc-binding" evidence="14">
    <location>
        <begin position="9"/>
        <end position="70"/>
    </location>
</feature>
<organism evidence="16 17">
    <name type="scientific">Pygocentrus nattereri</name>
    <name type="common">Red-bellied piranha</name>
    <dbReference type="NCBI Taxonomy" id="42514"/>
    <lineage>
        <taxon>Eukaryota</taxon>
        <taxon>Metazoa</taxon>
        <taxon>Chordata</taxon>
        <taxon>Craniata</taxon>
        <taxon>Vertebrata</taxon>
        <taxon>Euteleostomi</taxon>
        <taxon>Actinopterygii</taxon>
        <taxon>Neopterygii</taxon>
        <taxon>Teleostei</taxon>
        <taxon>Ostariophysi</taxon>
        <taxon>Characiformes</taxon>
        <taxon>Characoidei</taxon>
        <taxon>Pygocentrus</taxon>
    </lineage>
</organism>
<evidence type="ECO:0000259" key="15">
    <source>
        <dbReference type="PROSITE" id="PS50071"/>
    </source>
</evidence>
<keyword evidence="8 11" id="KW-0371">Homeobox</keyword>
<protein>
    <submittedName>
        <fullName evidence="16">Uncharacterized protein</fullName>
    </submittedName>
</protein>
<dbReference type="Pfam" id="PF00412">
    <property type="entry name" value="LIM"/>
    <property type="match status" value="2"/>
</dbReference>
<evidence type="ECO:0000256" key="9">
    <source>
        <dbReference type="ARBA" id="ARBA00023163"/>
    </source>
</evidence>
<keyword evidence="17" id="KW-1185">Reference proteome</keyword>
<dbReference type="GO" id="GO:0046872">
    <property type="term" value="F:metal ion binding"/>
    <property type="evidence" value="ECO:0007669"/>
    <property type="project" value="UniProtKB-KW"/>
</dbReference>
<dbReference type="GeneTree" id="ENSGT00940000156868"/>
<dbReference type="SMART" id="SM00132">
    <property type="entry name" value="LIM"/>
    <property type="match status" value="2"/>
</dbReference>
<dbReference type="GO" id="GO:0000981">
    <property type="term" value="F:DNA-binding transcription factor activity, RNA polymerase II-specific"/>
    <property type="evidence" value="ECO:0007669"/>
    <property type="project" value="InterPro"/>
</dbReference>
<dbReference type="FunFam" id="1.10.10.60:FF:000050">
    <property type="entry name" value="LIM homeobox 6"/>
    <property type="match status" value="1"/>
</dbReference>
<dbReference type="InterPro" id="IPR001781">
    <property type="entry name" value="Znf_LIM"/>
</dbReference>
<dbReference type="PANTHER" id="PTHR24208">
    <property type="entry name" value="LIM/HOMEOBOX PROTEIN LHX"/>
    <property type="match status" value="1"/>
</dbReference>
<keyword evidence="5" id="KW-0805">Transcription regulation</keyword>
<dbReference type="GO" id="GO:0000977">
    <property type="term" value="F:RNA polymerase II transcription regulatory region sequence-specific DNA binding"/>
    <property type="evidence" value="ECO:0007669"/>
    <property type="project" value="TreeGrafter"/>
</dbReference>
<dbReference type="InterPro" id="IPR009057">
    <property type="entry name" value="Homeodomain-like_sf"/>
</dbReference>
<dbReference type="Gene3D" id="2.10.110.10">
    <property type="entry name" value="Cysteine Rich Protein"/>
    <property type="match status" value="2"/>
</dbReference>
<feature type="domain" description="LIM zinc-binding" evidence="14">
    <location>
        <begin position="71"/>
        <end position="132"/>
    </location>
</feature>
<evidence type="ECO:0000313" key="16">
    <source>
        <dbReference type="Ensembl" id="ENSPNAP00000019350.2"/>
    </source>
</evidence>
<dbReference type="GO" id="GO:0021884">
    <property type="term" value="P:forebrain neuron development"/>
    <property type="evidence" value="ECO:0007669"/>
    <property type="project" value="TreeGrafter"/>
</dbReference>
<dbReference type="PROSITE" id="PS50071">
    <property type="entry name" value="HOMEOBOX_2"/>
    <property type="match status" value="1"/>
</dbReference>
<evidence type="ECO:0000256" key="5">
    <source>
        <dbReference type="ARBA" id="ARBA00023015"/>
    </source>
</evidence>
<dbReference type="FunFam" id="2.10.110.10:FF:000031">
    <property type="entry name" value="LIM homeobox 6, isoform CRA_b"/>
    <property type="match status" value="1"/>
</dbReference>
<dbReference type="FunFam" id="2.10.110.10:FF:000023">
    <property type="entry name" value="LIM homeobox 6"/>
    <property type="match status" value="1"/>
</dbReference>
<evidence type="ECO:0000256" key="13">
    <source>
        <dbReference type="RuleBase" id="RU000682"/>
    </source>
</evidence>
<sequence>ASLLNEETPICARCTRKIQDRFLLKVNDLTWHIKCLECSVCRTPLHQHNSCYIKNKEIFCKMDYNSTFGIKCAWCGHHVSSTDWVRRAKNYTYHLACFACFSCKRQLSTGEEFGLVDSRVLCRIHYGIVVESMAAEQGLEGALPSDYLSKPSKRARTSFTREQLQVMQIQFSQDNNPDAQTLQKLAGMTGLSRRVIQVWFQNCRARHKKHPGMTLDDLHYSPFSKPEPALLSATPQHISGECRVTKIQQLSLKTTL</sequence>
<dbReference type="PROSITE" id="PS00027">
    <property type="entry name" value="HOMEOBOX_1"/>
    <property type="match status" value="1"/>
</dbReference>
<evidence type="ECO:0000256" key="11">
    <source>
        <dbReference type="PROSITE-ProRule" id="PRU00108"/>
    </source>
</evidence>
<evidence type="ECO:0000256" key="3">
    <source>
        <dbReference type="ARBA" id="ARBA00022737"/>
    </source>
</evidence>
<evidence type="ECO:0000256" key="4">
    <source>
        <dbReference type="ARBA" id="ARBA00022833"/>
    </source>
</evidence>
<dbReference type="InterPro" id="IPR017970">
    <property type="entry name" value="Homeobox_CS"/>
</dbReference>
<keyword evidence="7 11" id="KW-0238">DNA-binding</keyword>
<proteinExistence type="predicted"/>
<evidence type="ECO:0000256" key="2">
    <source>
        <dbReference type="ARBA" id="ARBA00022723"/>
    </source>
</evidence>
<dbReference type="GO" id="GO:0005634">
    <property type="term" value="C:nucleus"/>
    <property type="evidence" value="ECO:0007669"/>
    <property type="project" value="UniProtKB-SubCell"/>
</dbReference>
<dbReference type="SUPFAM" id="SSF46689">
    <property type="entry name" value="Homeodomain-like"/>
    <property type="match status" value="1"/>
</dbReference>
<evidence type="ECO:0000256" key="10">
    <source>
        <dbReference type="ARBA" id="ARBA00023242"/>
    </source>
</evidence>